<evidence type="ECO:0000259" key="3">
    <source>
        <dbReference type="Pfam" id="PF00294"/>
    </source>
</evidence>
<dbReference type="SUPFAM" id="SSF53613">
    <property type="entry name" value="Ribokinase-like"/>
    <property type="match status" value="1"/>
</dbReference>
<organism evidence="4 5">
    <name type="scientific">Candidatus Manganitrophus noduliformans</name>
    <dbReference type="NCBI Taxonomy" id="2606439"/>
    <lineage>
        <taxon>Bacteria</taxon>
        <taxon>Pseudomonadati</taxon>
        <taxon>Nitrospirota</taxon>
        <taxon>Nitrospiria</taxon>
        <taxon>Candidatus Troglogloeales</taxon>
        <taxon>Candidatus Manganitrophaceae</taxon>
        <taxon>Candidatus Manganitrophus</taxon>
    </lineage>
</organism>
<dbReference type="InterPro" id="IPR011611">
    <property type="entry name" value="PfkB_dom"/>
</dbReference>
<gene>
    <name evidence="4" type="primary">rfaE1</name>
    <name evidence="4" type="ORF">MNODULE_16925</name>
</gene>
<evidence type="ECO:0000313" key="4">
    <source>
        <dbReference type="EMBL" id="NKE72437.1"/>
    </source>
</evidence>
<reference evidence="4 5" key="1">
    <citation type="journal article" date="2020" name="Nature">
        <title>Bacterial chemolithoautotrophy via manganese oxidation.</title>
        <authorList>
            <person name="Yu H."/>
            <person name="Leadbetter J.R."/>
        </authorList>
    </citation>
    <scope>NUCLEOTIDE SEQUENCE [LARGE SCALE GENOMIC DNA]</scope>
    <source>
        <strain evidence="4 5">Mn-1</strain>
    </source>
</reference>
<dbReference type="RefSeq" id="WP_168062069.1">
    <property type="nucleotide sequence ID" value="NZ_VTOW01000003.1"/>
</dbReference>
<evidence type="ECO:0000256" key="2">
    <source>
        <dbReference type="ARBA" id="ARBA00022777"/>
    </source>
</evidence>
<sequence>MTEAVSKKELRPYLDRFDGHRVLVVGDLMLDHYIWGNVQRISPEAPVPVVNVVRESVLLGGAGNVLHNILTLGGRGILCGVIGADEAGRWLSEELKSKGVEIGGIVVEEERPTTKKTRIVAHQQQVVRFDHEKKGEISNKTEKKFIQFINDQLDRIDCMVISDYAKGVITEGLLESILPLALRRGIPVIVDPKVHHFSLYKKVTVVTPNHLEASQASGVDIEDEATLHQAGKALLKKLGCRAVLITRGEQGMSLFDKSGETTHIPTEARQVFDVTGAGDTVVSTLALAVSAGAPLPAAARLANHAAGVVVGMVGTTAIEKAMLKKALS</sequence>
<dbReference type="PANTHER" id="PTHR46969:SF1">
    <property type="entry name" value="BIFUNCTIONAL PROTEIN HLDE"/>
    <property type="match status" value="1"/>
</dbReference>
<dbReference type="GO" id="GO:0005829">
    <property type="term" value="C:cytosol"/>
    <property type="evidence" value="ECO:0007669"/>
    <property type="project" value="TreeGrafter"/>
</dbReference>
<dbReference type="InterPro" id="IPR029056">
    <property type="entry name" value="Ribokinase-like"/>
</dbReference>
<dbReference type="GO" id="GO:0016773">
    <property type="term" value="F:phosphotransferase activity, alcohol group as acceptor"/>
    <property type="evidence" value="ECO:0007669"/>
    <property type="project" value="InterPro"/>
</dbReference>
<dbReference type="Pfam" id="PF00294">
    <property type="entry name" value="PfkB"/>
    <property type="match status" value="1"/>
</dbReference>
<dbReference type="EMBL" id="VTOW01000003">
    <property type="protein sequence ID" value="NKE72437.1"/>
    <property type="molecule type" value="Genomic_DNA"/>
</dbReference>
<dbReference type="GO" id="GO:0033786">
    <property type="term" value="F:heptose-1-phosphate adenylyltransferase activity"/>
    <property type="evidence" value="ECO:0007669"/>
    <property type="project" value="TreeGrafter"/>
</dbReference>
<dbReference type="CDD" id="cd01172">
    <property type="entry name" value="RfaE_like"/>
    <property type="match status" value="1"/>
</dbReference>
<dbReference type="AlphaFoldDB" id="A0A7X6DS87"/>
<evidence type="ECO:0000256" key="1">
    <source>
        <dbReference type="ARBA" id="ARBA00022679"/>
    </source>
</evidence>
<name>A0A7X6DS87_9BACT</name>
<keyword evidence="5" id="KW-1185">Reference proteome</keyword>
<protein>
    <submittedName>
        <fullName evidence="4">D-glycero-beta-D-manno-heptose-7-phosphate kinase</fullName>
    </submittedName>
</protein>
<dbReference type="FunFam" id="3.40.1190.20:FF:000002">
    <property type="entry name" value="Bifunctional protein HldE"/>
    <property type="match status" value="1"/>
</dbReference>
<dbReference type="Proteomes" id="UP000534783">
    <property type="component" value="Unassembled WGS sequence"/>
</dbReference>
<dbReference type="NCBIfam" id="TIGR02198">
    <property type="entry name" value="rfaE_dom_I"/>
    <property type="match status" value="1"/>
</dbReference>
<keyword evidence="2 4" id="KW-0418">Kinase</keyword>
<dbReference type="PANTHER" id="PTHR46969">
    <property type="entry name" value="BIFUNCTIONAL PROTEIN HLDE"/>
    <property type="match status" value="1"/>
</dbReference>
<feature type="domain" description="Carbohydrate kinase PfkB" evidence="3">
    <location>
        <begin position="21"/>
        <end position="317"/>
    </location>
</feature>
<dbReference type="Gene3D" id="3.40.1190.20">
    <property type="match status" value="1"/>
</dbReference>
<keyword evidence="1" id="KW-0808">Transferase</keyword>
<evidence type="ECO:0000313" key="5">
    <source>
        <dbReference type="Proteomes" id="UP000534783"/>
    </source>
</evidence>
<accession>A0A7X6DS87</accession>
<dbReference type="InterPro" id="IPR011913">
    <property type="entry name" value="RfaE_dom_I"/>
</dbReference>
<proteinExistence type="predicted"/>
<comment type="caution">
    <text evidence="4">The sequence shown here is derived from an EMBL/GenBank/DDBJ whole genome shotgun (WGS) entry which is preliminary data.</text>
</comment>
<dbReference type="GO" id="GO:0033785">
    <property type="term" value="F:heptose 7-phosphate kinase activity"/>
    <property type="evidence" value="ECO:0007669"/>
    <property type="project" value="TreeGrafter"/>
</dbReference>